<dbReference type="Proteomes" id="UP000199607">
    <property type="component" value="Unassembled WGS sequence"/>
</dbReference>
<accession>A0A1I4B9M3</accession>
<protein>
    <recommendedName>
        <fullName evidence="3">Agglutinin C-terminal domain-containing protein</fullName>
    </recommendedName>
</protein>
<evidence type="ECO:0000313" key="2">
    <source>
        <dbReference type="Proteomes" id="UP000199607"/>
    </source>
</evidence>
<name>A0A1I4B9M3_9EURY</name>
<evidence type="ECO:0000313" key="1">
    <source>
        <dbReference type="EMBL" id="SFK64837.1"/>
    </source>
</evidence>
<evidence type="ECO:0008006" key="3">
    <source>
        <dbReference type="Google" id="ProtNLM"/>
    </source>
</evidence>
<reference evidence="2" key="1">
    <citation type="submission" date="2016-10" db="EMBL/GenBank/DDBJ databases">
        <authorList>
            <person name="Varghese N."/>
            <person name="Submissions S."/>
        </authorList>
    </citation>
    <scope>NUCLEOTIDE SEQUENCE [LARGE SCALE GENOMIC DNA]</scope>
    <source>
        <strain evidence="2">CGMCC 1.7738</strain>
    </source>
</reference>
<dbReference type="AlphaFoldDB" id="A0A1I4B9M3"/>
<organism evidence="1 2">
    <name type="scientific">Halogranum rubrum</name>
    <dbReference type="NCBI Taxonomy" id="553466"/>
    <lineage>
        <taxon>Archaea</taxon>
        <taxon>Methanobacteriati</taxon>
        <taxon>Methanobacteriota</taxon>
        <taxon>Stenosarchaea group</taxon>
        <taxon>Halobacteria</taxon>
        <taxon>Halobacteriales</taxon>
        <taxon>Haloferacaceae</taxon>
    </lineage>
</organism>
<keyword evidence="2" id="KW-1185">Reference proteome</keyword>
<gene>
    <name evidence="1" type="ORF">SAMN04487950_0374</name>
</gene>
<proteinExistence type="predicted"/>
<dbReference type="EMBL" id="FOTC01000001">
    <property type="protein sequence ID" value="SFK64837.1"/>
    <property type="molecule type" value="Genomic_DNA"/>
</dbReference>
<sequence>MDPNRRSFLKWVGITPIGGTLFRLPRDPDLTSPFEEHYAQSDAESVAQGETVHQPTRRSLSWVQKRLKKYYGSRFYKQPTRGIFHHYPDQTYDLLRKDAFLQLAQTYQPLLVSGHEERFDCDEYATGLRWMFLTGGLGEFPASNMVGIAHNFAGSHVYNVVICAEGEILEWEPQSNTLVSESGGPPEYYNFKSGILYL</sequence>
<dbReference type="STRING" id="553466.SAMN04487950_0374"/>